<protein>
    <submittedName>
        <fullName evidence="4">Pullulanase-type alpha-1,6-glucosidase</fullName>
    </submittedName>
</protein>
<evidence type="ECO:0000256" key="1">
    <source>
        <dbReference type="ARBA" id="ARBA00008061"/>
    </source>
</evidence>
<dbReference type="Pfam" id="PF11852">
    <property type="entry name" value="Pullul_strch_C"/>
    <property type="match status" value="1"/>
</dbReference>
<dbReference type="Proteomes" id="UP000321822">
    <property type="component" value="Unassembled WGS sequence"/>
</dbReference>
<dbReference type="SMART" id="SM00642">
    <property type="entry name" value="Aamy"/>
    <property type="match status" value="1"/>
</dbReference>
<keyword evidence="5" id="KW-1185">Reference proteome</keyword>
<dbReference type="PROSITE" id="PS51257">
    <property type="entry name" value="PROKAR_LIPOPROTEIN"/>
    <property type="match status" value="1"/>
</dbReference>
<evidence type="ECO:0000313" key="4">
    <source>
        <dbReference type="EMBL" id="TWX66816.1"/>
    </source>
</evidence>
<dbReference type="PANTHER" id="PTHR43002">
    <property type="entry name" value="GLYCOGEN DEBRANCHING ENZYME"/>
    <property type="match status" value="1"/>
</dbReference>
<dbReference type="InterPro" id="IPR040671">
    <property type="entry name" value="Pullulanase_N2"/>
</dbReference>
<feature type="domain" description="Glycosyl hydrolase family 13 catalytic" evidence="3">
    <location>
        <begin position="430"/>
        <end position="823"/>
    </location>
</feature>
<dbReference type="EMBL" id="VOLT01000007">
    <property type="protein sequence ID" value="TWX66816.1"/>
    <property type="molecule type" value="Genomic_DNA"/>
</dbReference>
<dbReference type="OrthoDB" id="3236218at2"/>
<dbReference type="SUPFAM" id="SSF51011">
    <property type="entry name" value="Glycosyl hydrolase domain"/>
    <property type="match status" value="1"/>
</dbReference>
<dbReference type="InterPro" id="IPR013783">
    <property type="entry name" value="Ig-like_fold"/>
</dbReference>
<evidence type="ECO:0000313" key="5">
    <source>
        <dbReference type="Proteomes" id="UP000321822"/>
    </source>
</evidence>
<comment type="caution">
    <text evidence="4">The sequence shown here is derived from an EMBL/GenBank/DDBJ whole genome shotgun (WGS) entry which is preliminary data.</text>
</comment>
<keyword evidence="2" id="KW-0378">Hydrolase</keyword>
<evidence type="ECO:0000256" key="2">
    <source>
        <dbReference type="ARBA" id="ARBA00023295"/>
    </source>
</evidence>
<organism evidence="4 5">
    <name type="scientific">Colwellia demingiae</name>
    <dbReference type="NCBI Taxonomy" id="89401"/>
    <lineage>
        <taxon>Bacteria</taxon>
        <taxon>Pseudomonadati</taxon>
        <taxon>Pseudomonadota</taxon>
        <taxon>Gammaproteobacteria</taxon>
        <taxon>Alteromonadales</taxon>
        <taxon>Colwelliaceae</taxon>
        <taxon>Colwellia</taxon>
    </lineage>
</organism>
<comment type="similarity">
    <text evidence="1">Belongs to the glycosyl hydrolase 13 family.</text>
</comment>
<dbReference type="CDD" id="cd11341">
    <property type="entry name" value="AmyAc_Pullulanase_LD-like"/>
    <property type="match status" value="1"/>
</dbReference>
<dbReference type="InterPro" id="IPR017853">
    <property type="entry name" value="GH"/>
</dbReference>
<dbReference type="Gene3D" id="2.60.40.1180">
    <property type="entry name" value="Golgi alpha-mannosidase II"/>
    <property type="match status" value="1"/>
</dbReference>
<dbReference type="AlphaFoldDB" id="A0A5C6QCT0"/>
<dbReference type="GO" id="GO:0005975">
    <property type="term" value="P:carbohydrate metabolic process"/>
    <property type="evidence" value="ECO:0007669"/>
    <property type="project" value="InterPro"/>
</dbReference>
<dbReference type="InterPro" id="IPR006047">
    <property type="entry name" value="GH13_cat_dom"/>
</dbReference>
<accession>A0A5C6QCT0</accession>
<evidence type="ECO:0000259" key="3">
    <source>
        <dbReference type="SMART" id="SM00642"/>
    </source>
</evidence>
<dbReference type="NCBIfam" id="TIGR02103">
    <property type="entry name" value="pullul_strch"/>
    <property type="match status" value="1"/>
</dbReference>
<dbReference type="GO" id="GO:0051060">
    <property type="term" value="F:pullulanase activity"/>
    <property type="evidence" value="ECO:0007669"/>
    <property type="project" value="InterPro"/>
</dbReference>
<dbReference type="Gene3D" id="2.60.40.10">
    <property type="entry name" value="Immunoglobulins"/>
    <property type="match status" value="1"/>
</dbReference>
<sequence length="1005" mass="112098">MKMYSFCHSISSPNRAVYIALSASLLVSACGETSESSQLDKQGMGIVAKTNVIKASTFKSTDLDNLPSDTSAHWLTTKILVLPKSVNKYQYQLLSKNSVGFNAIDLLPVTFPEKVAIKFPHLTDFQAFEVQLTPAQSKRWLKQQVMVVALDATIDTNVEPALNTSKQAKKIAYVQIGAVIDSLYTQGENDADEVTDLGAKIINHQEGEGASTAVSFKLWAPTAQAVSVQLFDNNLQATSSGKLDMVEDTNTGIWQVISDNQASYAYYKYQLDVYHPVSKEIESLSVTDPYSLSLSVNSEYSQVVDLNDAVTQPEHWLTQQIPTVKNVEDNVFYETHIRDFSANEKQLSNPKFKGKYKAFSEKNSDGIQHLKALQVAGLNNIHLLPTFDIATVNEDDSKHLDIDDNLAKVCAITPDTSICQQSYDEKQSIKSLLQSYAVAGEQAQQLVSELREVDNYNWGYDPFHYTVPEGSYAVDAKGVSRLVEFREMVQSLHGMGFRVIMDVVYNHTHQAGLEPNAVLDKIVPTYYHRLDPITGAIEQSTCCDNTATERVMMAKLMTDSLLVWARDYKIDGFRFDLMGHQPKDAMLAAREAVRQVDHDTYFYGEGWNFGEVASNSQFVQASQLELGGSEIGTFSDRLRDAVRGGGNNTRDSQGVGNGLLTFPNDKEANEKQNQAQLQTEYMLRMDQLRIGLAGNLHNFPLRTLGGESDDGESNGKKVLGKDIPYGDQPTGYALDPADTINYVSKHDNQTLWDNSQYRLPFDVSTEDRVRMHLQSLSFALFAQGIPFIHMGSEFMRSKSFLRDSYDYGDWFNRVDFSKQDNFYNVGLPPAEKDQANWPLIKQVLAGHQGRDHVNAKQIQRSSNAFIDMLAIRMSSPLFRLTTEQSIIDKVSFLNAAVSKQDDGKISQQQTGLLVMKIDDTQGEAVDSKYQSLIVIFNTSDKTQVFNYTFKEDFNSGLNSTSTPGYQLHPIQKKGSDEVVKQSKVTAKGFIVPPLSSVVFVKAVSE</sequence>
<name>A0A5C6QCT0_9GAMM</name>
<dbReference type="Gene3D" id="2.60.40.1130">
    <property type="entry name" value="Rab geranylgeranyltransferase alpha-subunit, insert domain"/>
    <property type="match status" value="1"/>
</dbReference>
<keyword evidence="2" id="KW-0326">Glycosidase</keyword>
<reference evidence="4 5" key="1">
    <citation type="submission" date="2019-07" db="EMBL/GenBank/DDBJ databases">
        <title>Genomes of sea-ice associated Colwellia species.</title>
        <authorList>
            <person name="Bowman J.P."/>
        </authorList>
    </citation>
    <scope>NUCLEOTIDE SEQUENCE [LARGE SCALE GENOMIC DNA]</scope>
    <source>
        <strain evidence="4 5">ACAM 459</strain>
    </source>
</reference>
<dbReference type="Pfam" id="PF02922">
    <property type="entry name" value="CBM_48"/>
    <property type="match status" value="1"/>
</dbReference>
<dbReference type="CDD" id="cd02860">
    <property type="entry name" value="E_set_Pullulanase"/>
    <property type="match status" value="1"/>
</dbReference>
<dbReference type="Pfam" id="PF17967">
    <property type="entry name" value="Pullulanase_N2"/>
    <property type="match status" value="1"/>
</dbReference>
<dbReference type="SUPFAM" id="SSF81296">
    <property type="entry name" value="E set domains"/>
    <property type="match status" value="2"/>
</dbReference>
<dbReference type="Pfam" id="PF18494">
    <property type="entry name" value="Pullulanase_Ins"/>
    <property type="match status" value="1"/>
</dbReference>
<proteinExistence type="inferred from homology"/>
<dbReference type="InterPro" id="IPR014756">
    <property type="entry name" value="Ig_E-set"/>
</dbReference>
<dbReference type="RefSeq" id="WP_146789268.1">
    <property type="nucleotide sequence ID" value="NZ_VOLT01000007.1"/>
</dbReference>
<dbReference type="InterPro" id="IPR011839">
    <property type="entry name" value="Pullul_strch"/>
</dbReference>
<dbReference type="InterPro" id="IPR024561">
    <property type="entry name" value="Pullul_strch_C"/>
</dbReference>
<dbReference type="SUPFAM" id="SSF51445">
    <property type="entry name" value="(Trans)glycosidases"/>
    <property type="match status" value="1"/>
</dbReference>
<dbReference type="InterPro" id="IPR004193">
    <property type="entry name" value="Glyco_hydro_13_N"/>
</dbReference>
<gene>
    <name evidence="4" type="primary">pulA</name>
    <name evidence="4" type="ORF">ESZ36_14765</name>
</gene>
<dbReference type="InterPro" id="IPR013780">
    <property type="entry name" value="Glyco_hydro_b"/>
</dbReference>
<dbReference type="Gene3D" id="3.20.20.80">
    <property type="entry name" value="Glycosidases"/>
    <property type="match status" value="1"/>
</dbReference>
<dbReference type="InterPro" id="IPR041111">
    <property type="entry name" value="Pullulanase_Ins"/>
</dbReference>